<feature type="compositionally biased region" description="Gly residues" evidence="2">
    <location>
        <begin position="444"/>
        <end position="453"/>
    </location>
</feature>
<dbReference type="SUPFAM" id="SSF57756">
    <property type="entry name" value="Retrovirus zinc finger-like domains"/>
    <property type="match status" value="1"/>
</dbReference>
<name>A0A5J9UT39_9POAL</name>
<protein>
    <recommendedName>
        <fullName evidence="3">RING-type domain-containing protein</fullName>
    </recommendedName>
</protein>
<dbReference type="InterPro" id="IPR001841">
    <property type="entry name" value="Znf_RING"/>
</dbReference>
<feature type="domain" description="RING-type" evidence="3">
    <location>
        <begin position="112"/>
        <end position="153"/>
    </location>
</feature>
<evidence type="ECO:0000313" key="4">
    <source>
        <dbReference type="EMBL" id="TVU26933.1"/>
    </source>
</evidence>
<dbReference type="Gramene" id="TVU26933">
    <property type="protein sequence ID" value="TVU26933"/>
    <property type="gene ID" value="EJB05_29506"/>
</dbReference>
<keyword evidence="1" id="KW-0479">Metal-binding</keyword>
<dbReference type="OrthoDB" id="4348522at2759"/>
<dbReference type="GO" id="GO:0008270">
    <property type="term" value="F:zinc ion binding"/>
    <property type="evidence" value="ECO:0007669"/>
    <property type="project" value="UniProtKB-KW"/>
</dbReference>
<feature type="non-terminal residue" evidence="4">
    <location>
        <position position="1"/>
    </location>
</feature>
<feature type="compositionally biased region" description="Basic and acidic residues" evidence="2">
    <location>
        <begin position="1090"/>
        <end position="1104"/>
    </location>
</feature>
<dbReference type="InterPro" id="IPR036875">
    <property type="entry name" value="Znf_CCHC_sf"/>
</dbReference>
<dbReference type="Pfam" id="PF13639">
    <property type="entry name" value="zf-RING_2"/>
    <property type="match status" value="1"/>
</dbReference>
<dbReference type="Proteomes" id="UP000324897">
    <property type="component" value="Chromosome 2"/>
</dbReference>
<feature type="region of interest" description="Disordered" evidence="2">
    <location>
        <begin position="214"/>
        <end position="338"/>
    </location>
</feature>
<keyword evidence="1" id="KW-0863">Zinc-finger</keyword>
<reference evidence="4 5" key="1">
    <citation type="journal article" date="2019" name="Sci. Rep.">
        <title>A high-quality genome of Eragrostis curvula grass provides insights into Poaceae evolution and supports new strategies to enhance forage quality.</title>
        <authorList>
            <person name="Carballo J."/>
            <person name="Santos B.A.C.M."/>
            <person name="Zappacosta D."/>
            <person name="Garbus I."/>
            <person name="Selva J.P."/>
            <person name="Gallo C.A."/>
            <person name="Diaz A."/>
            <person name="Albertini E."/>
            <person name="Caccamo M."/>
            <person name="Echenique V."/>
        </authorList>
    </citation>
    <scope>NUCLEOTIDE SEQUENCE [LARGE SCALE GENOMIC DNA]</scope>
    <source>
        <strain evidence="5">cv. Victoria</strain>
        <tissue evidence="4">Leaf</tissue>
    </source>
</reference>
<feature type="region of interest" description="Disordered" evidence="2">
    <location>
        <begin position="80"/>
        <end position="103"/>
    </location>
</feature>
<feature type="region of interest" description="Disordered" evidence="2">
    <location>
        <begin position="561"/>
        <end position="651"/>
    </location>
</feature>
<feature type="compositionally biased region" description="Basic and acidic residues" evidence="2">
    <location>
        <begin position="1016"/>
        <end position="1042"/>
    </location>
</feature>
<feature type="region of interest" description="Disordered" evidence="2">
    <location>
        <begin position="895"/>
        <end position="1165"/>
    </location>
</feature>
<sequence length="1292" mass="140510">MGAIISLWSRSGDVDAGEVRARPPAISEHPLDDLLLNNGTPEAEPRWHVTITIISHEEQQPAGFGGVPASATAIAELERQEYGAMAEPRKKKRRRDSTGEASLSPATAAVSCPICLEDFVAGDGLIVMPCEHRFHGSCLTEWLKLSRFCPCCRHALPTEDDETGHVNTNAGDTSSQGSDRQAAATEALPRRSNRARQANVRLFGPEWASHSILMARSRSPVRTRGDRSLSPPNPSPEFTPRPATTHAAGANQARPATHLPSPSSLSPKARPFYPGDASAGRPKEARWRDGSPDSASSRGSPERRRPSYRDVLKTGRAAEAEQEHAARRAKEEGLMASARRTSQVRSVVVPLQGFAPSRAGRPEVGRRNHTHRFSKGQTQLVVGLPVRHDPPRRSTACRPEWDRRHEGGDRREHRGPGWQRCDGGARDGEYARRDRGRARAVDPGRGGSGGGCHRGQAARGGEVGQVPVQLRILSSPAAAVDEDGWQMVRHRRRQRHSPGGSSSARSGRSAASSRSSAGVPAELVGRCLNCFSWNHLKATCRLPPRCRRCFRFRHVAKDCKRPRVHTGGDRRFVKQRTGSRTPPASMAPSRTPSPEAGRGRPRTRHAESTGAGNGKAPATEGDGGRASSPPPTQGERGRQEPDAAVSQQDNAPVDQAAAFRDRAANPGHHSLRPACEPCFIDRDEEINNAENRLRYALLAQAGNRDLDISVATARSAVSSHLGVEVFEIEVVPYHPENFLIRFSNQQLRDEALSGGGVPVMGTTLVLRPWTRLVRAEQETLYSRVSIELDNVPLHAWSKKTAQKVLSSSCWVEKLDPTTEAMTDLSTFKLTAWTTDPSSIPTSKLLQIPEPEMTTVHSDPTMQAIFANLPCYLRQKKILYYNIIVHLRSIADFDARSSSAEGGSPPSSDGDSGPDGDPQRSYGDIPGGGPKTRGFRCTHGVMDASDKPQADNCLPEKEGAKERGNRQGREQNTLPEEKGGKQKVTTESSVPRDQLAHALTSVVPAHKEDNSTAANGQEKELSDSYASEEGRIVVTRYKEKEGKGLATEAVSVGKQLPTRHPGIEAKSDPMRIELEAGVSNLPPLAPPVSSEQDKKGGAQTEERQGLENSTPCVSMGETEPSEEAREQGDHLTNEMGHPEQTPRDQSTQITPSHGKENEDPKEAQARLEAFTAKVQTKIRTPLISKPKRGAQQTVAEVPEQAEASLSMGSIIKRSKRIAQQPLAGVASSKRAEVLLMRRMGNIKENEKPSEQAKKDLNDFFSKGLKEEHVAALRGAHPSNLLPSMALAAEEETV</sequence>
<dbReference type="PANTHER" id="PTHR33087">
    <property type="entry name" value="OS07G0539200 PROTEIN"/>
    <property type="match status" value="1"/>
</dbReference>
<feature type="compositionally biased region" description="Basic and acidic residues" evidence="2">
    <location>
        <begin position="300"/>
        <end position="333"/>
    </location>
</feature>
<feature type="region of interest" description="Disordered" evidence="2">
    <location>
        <begin position="1177"/>
        <end position="1200"/>
    </location>
</feature>
<dbReference type="CDD" id="cd16454">
    <property type="entry name" value="RING-H2_PA-TM-RING"/>
    <property type="match status" value="1"/>
</dbReference>
<dbReference type="SUPFAM" id="SSF57850">
    <property type="entry name" value="RING/U-box"/>
    <property type="match status" value="1"/>
</dbReference>
<feature type="compositionally biased region" description="Polar residues" evidence="2">
    <location>
        <begin position="576"/>
        <end position="592"/>
    </location>
</feature>
<evidence type="ECO:0000256" key="2">
    <source>
        <dbReference type="SAM" id="MobiDB-lite"/>
    </source>
</evidence>
<feature type="compositionally biased region" description="Low complexity" evidence="2">
    <location>
        <begin position="901"/>
        <end position="910"/>
    </location>
</feature>
<feature type="compositionally biased region" description="Low complexity" evidence="2">
    <location>
        <begin position="499"/>
        <end position="518"/>
    </location>
</feature>
<dbReference type="PANTHER" id="PTHR33087:SF31">
    <property type="entry name" value="OS06G0482850 PROTEIN"/>
    <property type="match status" value="1"/>
</dbReference>
<dbReference type="GO" id="GO:0003676">
    <property type="term" value="F:nucleic acid binding"/>
    <property type="evidence" value="ECO:0007669"/>
    <property type="project" value="InterPro"/>
</dbReference>
<feature type="region of interest" description="Disordered" evidence="2">
    <location>
        <begin position="159"/>
        <end position="197"/>
    </location>
</feature>
<feature type="compositionally biased region" description="Basic and acidic residues" evidence="2">
    <location>
        <begin position="1121"/>
        <end position="1141"/>
    </location>
</feature>
<feature type="compositionally biased region" description="Basic and acidic residues" evidence="2">
    <location>
        <begin position="1152"/>
        <end position="1164"/>
    </location>
</feature>
<feature type="compositionally biased region" description="Basic and acidic residues" evidence="2">
    <location>
        <begin position="561"/>
        <end position="572"/>
    </location>
</feature>
<dbReference type="PROSITE" id="PS50089">
    <property type="entry name" value="ZF_RING_2"/>
    <property type="match status" value="1"/>
</dbReference>
<comment type="caution">
    <text evidence="4">The sequence shown here is derived from an EMBL/GenBank/DDBJ whole genome shotgun (WGS) entry which is preliminary data.</text>
</comment>
<feature type="compositionally biased region" description="Basic and acidic residues" evidence="2">
    <location>
        <begin position="281"/>
        <end position="291"/>
    </location>
</feature>
<feature type="compositionally biased region" description="Basic and acidic residues" evidence="2">
    <location>
        <begin position="943"/>
        <end position="979"/>
    </location>
</feature>
<accession>A0A5J9UT39</accession>
<keyword evidence="1" id="KW-0862">Zinc</keyword>
<feature type="compositionally biased region" description="Polar residues" evidence="2">
    <location>
        <begin position="165"/>
        <end position="179"/>
    </location>
</feature>
<dbReference type="Gene3D" id="3.30.40.10">
    <property type="entry name" value="Zinc/RING finger domain, C3HC4 (zinc finger)"/>
    <property type="match status" value="1"/>
</dbReference>
<dbReference type="InterPro" id="IPR053253">
    <property type="entry name" value="Sex_diff_modulator"/>
</dbReference>
<keyword evidence="5" id="KW-1185">Reference proteome</keyword>
<evidence type="ECO:0000259" key="3">
    <source>
        <dbReference type="PROSITE" id="PS50089"/>
    </source>
</evidence>
<dbReference type="EMBL" id="RWGY01000013">
    <property type="protein sequence ID" value="TVU26933.1"/>
    <property type="molecule type" value="Genomic_DNA"/>
</dbReference>
<evidence type="ECO:0000313" key="5">
    <source>
        <dbReference type="Proteomes" id="UP000324897"/>
    </source>
</evidence>
<feature type="region of interest" description="Disordered" evidence="2">
    <location>
        <begin position="386"/>
        <end position="463"/>
    </location>
</feature>
<feature type="compositionally biased region" description="Basic and acidic residues" evidence="2">
    <location>
        <begin position="423"/>
        <end position="442"/>
    </location>
</feature>
<feature type="compositionally biased region" description="Basic and acidic residues" evidence="2">
    <location>
        <begin position="399"/>
        <end position="415"/>
    </location>
</feature>
<organism evidence="4 5">
    <name type="scientific">Eragrostis curvula</name>
    <name type="common">weeping love grass</name>
    <dbReference type="NCBI Taxonomy" id="38414"/>
    <lineage>
        <taxon>Eukaryota</taxon>
        <taxon>Viridiplantae</taxon>
        <taxon>Streptophyta</taxon>
        <taxon>Embryophyta</taxon>
        <taxon>Tracheophyta</taxon>
        <taxon>Spermatophyta</taxon>
        <taxon>Magnoliopsida</taxon>
        <taxon>Liliopsida</taxon>
        <taxon>Poales</taxon>
        <taxon>Poaceae</taxon>
        <taxon>PACMAD clade</taxon>
        <taxon>Chloridoideae</taxon>
        <taxon>Eragrostideae</taxon>
        <taxon>Eragrostidinae</taxon>
        <taxon>Eragrostis</taxon>
    </lineage>
</organism>
<dbReference type="SMART" id="SM00184">
    <property type="entry name" value="RING"/>
    <property type="match status" value="1"/>
</dbReference>
<gene>
    <name evidence="4" type="ORF">EJB05_29506</name>
</gene>
<feature type="region of interest" description="Disordered" evidence="2">
    <location>
        <begin position="483"/>
        <end position="518"/>
    </location>
</feature>
<proteinExistence type="predicted"/>
<dbReference type="InterPro" id="IPR013083">
    <property type="entry name" value="Znf_RING/FYVE/PHD"/>
</dbReference>
<evidence type="ECO:0000256" key="1">
    <source>
        <dbReference type="PROSITE-ProRule" id="PRU00175"/>
    </source>
</evidence>
<feature type="compositionally biased region" description="Basic and acidic residues" evidence="2">
    <location>
        <begin position="1060"/>
        <end position="1073"/>
    </location>
</feature>